<proteinExistence type="predicted"/>
<dbReference type="PANTHER" id="PTHR37806">
    <property type="entry name" value="LMO0724 PROTEIN"/>
    <property type="match status" value="1"/>
</dbReference>
<protein>
    <submittedName>
        <fullName evidence="2">C39 family peptidase</fullName>
    </submittedName>
</protein>
<comment type="caution">
    <text evidence="2">The sequence shown here is derived from an EMBL/GenBank/DDBJ whole genome shotgun (WGS) entry which is preliminary data.</text>
</comment>
<accession>A0A9D2LZL2</accession>
<name>A0A9D2LZL2_9FIRM</name>
<dbReference type="EMBL" id="DWXZ01000189">
    <property type="protein sequence ID" value="HJB38143.1"/>
    <property type="molecule type" value="Genomic_DNA"/>
</dbReference>
<dbReference type="Proteomes" id="UP000824214">
    <property type="component" value="Unassembled WGS sequence"/>
</dbReference>
<reference evidence="2" key="1">
    <citation type="journal article" date="2021" name="PeerJ">
        <title>Extensive microbial diversity within the chicken gut microbiome revealed by metagenomics and culture.</title>
        <authorList>
            <person name="Gilroy R."/>
            <person name="Ravi A."/>
            <person name="Getino M."/>
            <person name="Pursley I."/>
            <person name="Horton D.L."/>
            <person name="Alikhan N.F."/>
            <person name="Baker D."/>
            <person name="Gharbi K."/>
            <person name="Hall N."/>
            <person name="Watson M."/>
            <person name="Adriaenssens E.M."/>
            <person name="Foster-Nyarko E."/>
            <person name="Jarju S."/>
            <person name="Secka A."/>
            <person name="Antonio M."/>
            <person name="Oren A."/>
            <person name="Chaudhuri R.R."/>
            <person name="La Ragione R."/>
            <person name="Hildebrand F."/>
            <person name="Pallen M.J."/>
        </authorList>
    </citation>
    <scope>NUCLEOTIDE SEQUENCE</scope>
    <source>
        <strain evidence="2">ChiBcolR8-3208</strain>
    </source>
</reference>
<evidence type="ECO:0000313" key="2">
    <source>
        <dbReference type="EMBL" id="HJB38143.1"/>
    </source>
</evidence>
<evidence type="ECO:0000313" key="3">
    <source>
        <dbReference type="Proteomes" id="UP000824214"/>
    </source>
</evidence>
<feature type="domain" description="Peptidase C39-like" evidence="1">
    <location>
        <begin position="51"/>
        <end position="221"/>
    </location>
</feature>
<dbReference type="Gene3D" id="3.90.70.10">
    <property type="entry name" value="Cysteine proteinases"/>
    <property type="match status" value="1"/>
</dbReference>
<reference evidence="2" key="2">
    <citation type="submission" date="2021-04" db="EMBL/GenBank/DDBJ databases">
        <authorList>
            <person name="Gilroy R."/>
        </authorList>
    </citation>
    <scope>NUCLEOTIDE SEQUENCE</scope>
    <source>
        <strain evidence="2">ChiBcolR8-3208</strain>
    </source>
</reference>
<evidence type="ECO:0000259" key="1">
    <source>
        <dbReference type="Pfam" id="PF13529"/>
    </source>
</evidence>
<dbReference type="Pfam" id="PF13529">
    <property type="entry name" value="Peptidase_C39_2"/>
    <property type="match status" value="1"/>
</dbReference>
<dbReference type="InterPro" id="IPR039564">
    <property type="entry name" value="Peptidase_C39-like"/>
</dbReference>
<dbReference type="PANTHER" id="PTHR37806:SF1">
    <property type="entry name" value="PEPTIDASE C39-LIKE DOMAIN-CONTAINING PROTEIN"/>
    <property type="match status" value="1"/>
</dbReference>
<organism evidence="2 3">
    <name type="scientific">Candidatus Acutalibacter ornithocaccae</name>
    <dbReference type="NCBI Taxonomy" id="2838416"/>
    <lineage>
        <taxon>Bacteria</taxon>
        <taxon>Bacillati</taxon>
        <taxon>Bacillota</taxon>
        <taxon>Clostridia</taxon>
        <taxon>Eubacteriales</taxon>
        <taxon>Acutalibacteraceae</taxon>
        <taxon>Acutalibacter</taxon>
    </lineage>
</organism>
<sequence>MLLWLVCLFAAVSFGVLLAISPAAKALLRSEGGPAPAVAPVEGREMPGVIDAPFIDQRDKYPTGCESVTAVMALQYAGVDITVEEFIDNYLPQGNAPYTREDGTLVGADPWKVFLGSPYEESGWGCYAPVITEALEQLLQDRGLEGLSVQELEGESLDKLCREYIDAGTPVLLWATIAMEAPVESTQFFLEDSGQLFTWLYPLHCLLLTGEDKDCYYFNDPLVGKNVAYPKEQVEAAYEGIGMQAVVLEGSVQ</sequence>
<dbReference type="AlphaFoldDB" id="A0A9D2LZL2"/>
<gene>
    <name evidence="2" type="ORF">H9942_08770</name>
</gene>